<protein>
    <submittedName>
        <fullName evidence="1">Uncharacterized protein</fullName>
    </submittedName>
</protein>
<evidence type="ECO:0000313" key="2">
    <source>
        <dbReference type="Proteomes" id="UP000219336"/>
    </source>
</evidence>
<evidence type="ECO:0000313" key="1">
    <source>
        <dbReference type="EMBL" id="SNX48020.1"/>
    </source>
</evidence>
<organism evidence="1 2">
    <name type="scientific">Vibrio thalassae</name>
    <dbReference type="NCBI Taxonomy" id="1243014"/>
    <lineage>
        <taxon>Bacteria</taxon>
        <taxon>Pseudomonadati</taxon>
        <taxon>Pseudomonadota</taxon>
        <taxon>Gammaproteobacteria</taxon>
        <taxon>Vibrionales</taxon>
        <taxon>Vibrionaceae</taxon>
        <taxon>Vibrio</taxon>
    </lineage>
</organism>
<dbReference type="Proteomes" id="UP000219336">
    <property type="component" value="Unassembled WGS sequence"/>
</dbReference>
<dbReference type="RefSeq" id="WP_096993232.1">
    <property type="nucleotide sequence ID" value="NZ_JBHSII010000013.1"/>
</dbReference>
<dbReference type="OrthoDB" id="10007092at2"/>
<keyword evidence="2" id="KW-1185">Reference proteome</keyword>
<dbReference type="AlphaFoldDB" id="A0A240EJ98"/>
<sequence length="327" mass="37230">MYFYEIERVSENGFKKEIHGPFLVNARKLLELHESIGGKASLTVEDIDILQSAKKQYTLYENTPLPLDTDFIIRNRATMHEYKAVFTLNKPLYKLTDWLDYVGINESQHRNINSGRTTVGCGVLKKLHDILISHSFVLESTAFALSSLEIDGESVQGFDRNQFGDHAPTLLGALKSSRNIMLTYYWSSRSHIDLMQAYIYLSTFDMRRKSHYVNSWYMSPEYYAFISRRAIKSSKKLNKKMAIRLLELLKKHKDSDSTPEQKQALDDLIGDALSTLAFCGTTVSAEKKIETLEKLITGGQGGKRDLDFTYSASGLHVPENDDDDSIN</sequence>
<accession>A0A240EJ98</accession>
<gene>
    <name evidence="1" type="ORF">VTH8203_01636</name>
</gene>
<name>A0A240EJ98_9VIBR</name>
<proteinExistence type="predicted"/>
<dbReference type="EMBL" id="OANU01000019">
    <property type="protein sequence ID" value="SNX48020.1"/>
    <property type="molecule type" value="Genomic_DNA"/>
</dbReference>
<reference evidence="2" key="1">
    <citation type="submission" date="2016-06" db="EMBL/GenBank/DDBJ databases">
        <authorList>
            <person name="Rodrigo-Torres L."/>
            <person name="Arahal R.D."/>
            <person name="Lucena T."/>
        </authorList>
    </citation>
    <scope>NUCLEOTIDE SEQUENCE [LARGE SCALE GENOMIC DNA]</scope>
    <source>
        <strain evidence="2">CECT8203</strain>
    </source>
</reference>